<dbReference type="PANTHER" id="PTHR21139:SF42">
    <property type="entry name" value="TRIOSEPHOSPHATE ISOMERASE"/>
    <property type="match status" value="1"/>
</dbReference>
<dbReference type="UniPathway" id="UPA00109">
    <property type="reaction ID" value="UER00189"/>
</dbReference>
<comment type="similarity">
    <text evidence="1 3">Belongs to the triosephosphate isomerase family.</text>
</comment>
<evidence type="ECO:0000313" key="4">
    <source>
        <dbReference type="EMBL" id="QNK40352.1"/>
    </source>
</evidence>
<dbReference type="PROSITE" id="PS51440">
    <property type="entry name" value="TIM_2"/>
    <property type="match status" value="1"/>
</dbReference>
<comment type="catalytic activity">
    <reaction evidence="3">
        <text>D-glyceraldehyde 3-phosphate = dihydroxyacetone phosphate</text>
        <dbReference type="Rhea" id="RHEA:18585"/>
        <dbReference type="ChEBI" id="CHEBI:57642"/>
        <dbReference type="ChEBI" id="CHEBI:59776"/>
        <dbReference type="EC" id="5.3.1.1"/>
    </reaction>
</comment>
<dbReference type="PANTHER" id="PTHR21139">
    <property type="entry name" value="TRIOSEPHOSPHATE ISOMERASE"/>
    <property type="match status" value="1"/>
</dbReference>
<comment type="pathway">
    <text evidence="3">Carbohydrate biosynthesis; gluconeogenesis.</text>
</comment>
<dbReference type="InterPro" id="IPR013785">
    <property type="entry name" value="Aldolase_TIM"/>
</dbReference>
<comment type="subcellular location">
    <subcellularLocation>
        <location evidence="3">Cytoplasm</location>
    </subcellularLocation>
</comment>
<dbReference type="SUPFAM" id="SSF51351">
    <property type="entry name" value="Triosephosphate isomerase (TIM)"/>
    <property type="match status" value="1"/>
</dbReference>
<dbReference type="KEGG" id="cfem:HCR03_17075"/>
<dbReference type="GO" id="GO:0004807">
    <property type="term" value="F:triose-phosphate isomerase activity"/>
    <property type="evidence" value="ECO:0007669"/>
    <property type="project" value="UniProtKB-EC"/>
</dbReference>
<dbReference type="AlphaFoldDB" id="A0A7G8T9R1"/>
<comment type="pathway">
    <text evidence="3">Carbohydrate degradation; glycolysis; D-glyceraldehyde 3-phosphate from glycerone phosphate: step 1/1.</text>
</comment>
<dbReference type="Gene3D" id="3.20.20.70">
    <property type="entry name" value="Aldolase class I"/>
    <property type="match status" value="1"/>
</dbReference>
<dbReference type="InterPro" id="IPR000652">
    <property type="entry name" value="Triosephosphate_isomerase"/>
</dbReference>
<evidence type="ECO:0000313" key="5">
    <source>
        <dbReference type="Proteomes" id="UP000515909"/>
    </source>
</evidence>
<dbReference type="EMBL" id="CP060286">
    <property type="protein sequence ID" value="QNK40352.1"/>
    <property type="molecule type" value="Genomic_DNA"/>
</dbReference>
<keyword evidence="3" id="KW-0312">Gluconeogenesis</keyword>
<evidence type="ECO:0000256" key="3">
    <source>
        <dbReference type="RuleBase" id="RU363013"/>
    </source>
</evidence>
<proteinExistence type="inferred from homology"/>
<dbReference type="GO" id="GO:0019563">
    <property type="term" value="P:glycerol catabolic process"/>
    <property type="evidence" value="ECO:0007669"/>
    <property type="project" value="TreeGrafter"/>
</dbReference>
<name>A0A7G8T9R1_9FIRM</name>
<keyword evidence="3" id="KW-0324">Glycolysis</keyword>
<dbReference type="GO" id="GO:0046166">
    <property type="term" value="P:glyceraldehyde-3-phosphate biosynthetic process"/>
    <property type="evidence" value="ECO:0007669"/>
    <property type="project" value="TreeGrafter"/>
</dbReference>
<dbReference type="Pfam" id="PF00121">
    <property type="entry name" value="TIM"/>
    <property type="match status" value="1"/>
</dbReference>
<dbReference type="UniPathway" id="UPA00138"/>
<dbReference type="InterPro" id="IPR035990">
    <property type="entry name" value="TIM_sf"/>
</dbReference>
<dbReference type="GO" id="GO:0005829">
    <property type="term" value="C:cytosol"/>
    <property type="evidence" value="ECO:0007669"/>
    <property type="project" value="TreeGrafter"/>
</dbReference>
<keyword evidence="2 3" id="KW-0413">Isomerase</keyword>
<dbReference type="EC" id="5.3.1.1" evidence="3"/>
<accession>A0A7G8T9R1</accession>
<evidence type="ECO:0000256" key="1">
    <source>
        <dbReference type="ARBA" id="ARBA00007422"/>
    </source>
</evidence>
<sequence>MRDIFINLKRFDVPREKGGVCPSEQPGKWIEGVMKDSVELGIGSFPDVNVVYFVPEALILPAQEALGCFPAERRGRLSVGCQSVFRDNIKKGKNFGAFTTNLPAASAYQMGCRWSIIGHSEERRDKQEIIGAFQPDWNQNESSREKCAAAVDGLINREVLSAMEQGMDVLLCMGETAEERGGGSMEEQQDRVRAVLSAQFTRGLKGVADYLPKRKVAIGYEPIWAIGPGKTPPGEEYISYVSSMIKRIVREQFGFEIPVVYGGGLKEENAEMLGGIESVDGGLVALTRFSGEIGFFTEDLKKIVEKYLSGNRKGETA</sequence>
<evidence type="ECO:0000256" key="2">
    <source>
        <dbReference type="ARBA" id="ARBA00023235"/>
    </source>
</evidence>
<protein>
    <recommendedName>
        <fullName evidence="3">Triosephosphate isomerase</fullName>
        <ecNumber evidence="3">5.3.1.1</ecNumber>
    </recommendedName>
</protein>
<keyword evidence="3" id="KW-0963">Cytoplasm</keyword>
<organism evidence="4 5">
    <name type="scientific">Caproicibacter fermentans</name>
    <dbReference type="NCBI Taxonomy" id="2576756"/>
    <lineage>
        <taxon>Bacteria</taxon>
        <taxon>Bacillati</taxon>
        <taxon>Bacillota</taxon>
        <taxon>Clostridia</taxon>
        <taxon>Eubacteriales</taxon>
        <taxon>Acutalibacteraceae</taxon>
        <taxon>Caproicibacter</taxon>
    </lineage>
</organism>
<dbReference type="CDD" id="cd00311">
    <property type="entry name" value="TIM"/>
    <property type="match status" value="1"/>
</dbReference>
<dbReference type="RefSeq" id="WP_187035581.1">
    <property type="nucleotide sequence ID" value="NZ_CP060286.1"/>
</dbReference>
<dbReference type="GO" id="GO:0006094">
    <property type="term" value="P:gluconeogenesis"/>
    <property type="evidence" value="ECO:0007669"/>
    <property type="project" value="UniProtKB-UniPathway"/>
</dbReference>
<gene>
    <name evidence="4" type="ORF">HCR03_17075</name>
</gene>
<reference evidence="4 5" key="1">
    <citation type="submission" date="2020-08" db="EMBL/GenBank/DDBJ databases">
        <title>The isolate Caproiciproducens sp. 7D4C2 produces n-caproate at mildly acidic conditions from hexoses: genome and rBOX comparison with related strains and chain-elongating bacteria.</title>
        <authorList>
            <person name="Esquivel-Elizondo S."/>
            <person name="Bagci C."/>
            <person name="Temovska M."/>
            <person name="Jeon B.S."/>
            <person name="Bessarab I."/>
            <person name="Williams R.B.H."/>
            <person name="Huson D.H."/>
            <person name="Angenent L.T."/>
        </authorList>
    </citation>
    <scope>NUCLEOTIDE SEQUENCE [LARGE SCALE GENOMIC DNA]</scope>
    <source>
        <strain evidence="4 5">7D4C2</strain>
    </source>
</reference>
<dbReference type="GO" id="GO:0006096">
    <property type="term" value="P:glycolytic process"/>
    <property type="evidence" value="ECO:0007669"/>
    <property type="project" value="UniProtKB-UniPathway"/>
</dbReference>
<dbReference type="Proteomes" id="UP000515909">
    <property type="component" value="Chromosome"/>
</dbReference>
<comment type="subunit">
    <text evidence="3">Homodimer.</text>
</comment>